<evidence type="ECO:0000313" key="2">
    <source>
        <dbReference type="Proteomes" id="UP000811619"/>
    </source>
</evidence>
<evidence type="ECO:0000313" key="1">
    <source>
        <dbReference type="EMBL" id="KAG5928885.1"/>
    </source>
</evidence>
<dbReference type="GO" id="GO:0006401">
    <property type="term" value="P:RNA catabolic process"/>
    <property type="evidence" value="ECO:0007669"/>
    <property type="project" value="InterPro"/>
</dbReference>
<dbReference type="InterPro" id="IPR013924">
    <property type="entry name" value="RNase_H2_suC"/>
</dbReference>
<dbReference type="PANTHER" id="PTHR47204:SF1">
    <property type="entry name" value="RIBONUCLEASE H2 SUBUNIT C"/>
    <property type="match status" value="1"/>
</dbReference>
<name>A0A8K0NNH7_9HYPO</name>
<dbReference type="PANTHER" id="PTHR47204">
    <property type="entry name" value="OS02G0168900 PROTEIN"/>
    <property type="match status" value="1"/>
</dbReference>
<dbReference type="Pfam" id="PF08615">
    <property type="entry name" value="RNase_H2_suC"/>
    <property type="match status" value="1"/>
</dbReference>
<dbReference type="EMBL" id="SRPY01000091">
    <property type="protein sequence ID" value="KAG5928885.1"/>
    <property type="molecule type" value="Genomic_DNA"/>
</dbReference>
<dbReference type="OrthoDB" id="6222486at2759"/>
<dbReference type="GO" id="GO:0032299">
    <property type="term" value="C:ribonuclease H2 complex"/>
    <property type="evidence" value="ECO:0007669"/>
    <property type="project" value="InterPro"/>
</dbReference>
<protein>
    <submittedName>
        <fullName evidence="1">Uncharacterized protein</fullName>
    </submittedName>
</protein>
<reference evidence="1" key="1">
    <citation type="journal article" date="2020" name="bioRxiv">
        <title>Whole genome comparisons of ergot fungi reveals the divergence and evolution of species within the genus Claviceps are the result of varying mechanisms driving genome evolution and host range expansion.</title>
        <authorList>
            <person name="Wyka S.A."/>
            <person name="Mondo S.J."/>
            <person name="Liu M."/>
            <person name="Dettman J."/>
            <person name="Nalam V."/>
            <person name="Broders K.D."/>
        </authorList>
    </citation>
    <scope>NUCLEOTIDE SEQUENCE</scope>
    <source>
        <strain evidence="1">CCC 489</strain>
    </source>
</reference>
<gene>
    <name evidence="1" type="ORF">E4U42_007752</name>
</gene>
<dbReference type="AlphaFoldDB" id="A0A8K0NNH7"/>
<organism evidence="1 2">
    <name type="scientific">Claviceps africana</name>
    <dbReference type="NCBI Taxonomy" id="83212"/>
    <lineage>
        <taxon>Eukaryota</taxon>
        <taxon>Fungi</taxon>
        <taxon>Dikarya</taxon>
        <taxon>Ascomycota</taxon>
        <taxon>Pezizomycotina</taxon>
        <taxon>Sordariomycetes</taxon>
        <taxon>Hypocreomycetidae</taxon>
        <taxon>Hypocreales</taxon>
        <taxon>Clavicipitaceae</taxon>
        <taxon>Claviceps</taxon>
    </lineage>
</organism>
<comment type="caution">
    <text evidence="1">The sequence shown here is derived from an EMBL/GenBank/DDBJ whole genome shotgun (WGS) entry which is preliminary data.</text>
</comment>
<keyword evidence="2" id="KW-1185">Reference proteome</keyword>
<proteinExistence type="predicted"/>
<dbReference type="Gene3D" id="2.40.128.680">
    <property type="match status" value="1"/>
</dbReference>
<accession>A0A8K0NNH7</accession>
<sequence>MSISNGKKLTKDCSSAVNLLPCGVGHDGYTGQTANLWNPTKPPDGNLTAYFRGRKLTGKCLRLPEQYKGAVAQIKNDDQRLTDGLDMSESKDQPDMEPLPAGQDLHITSTFDEICIWTHGSTSHGPDQLMPTEPKWNALIQKVHLMKIQLAFDG</sequence>
<dbReference type="CDD" id="cd09271">
    <property type="entry name" value="RNase_H2-C"/>
    <property type="match status" value="1"/>
</dbReference>
<dbReference type="Proteomes" id="UP000811619">
    <property type="component" value="Unassembled WGS sequence"/>
</dbReference>